<dbReference type="Proteomes" id="UP001156702">
    <property type="component" value="Unassembled WGS sequence"/>
</dbReference>
<dbReference type="Gene3D" id="1.10.443.10">
    <property type="entry name" value="Intergrase catalytic core"/>
    <property type="match status" value="1"/>
</dbReference>
<keyword evidence="1" id="KW-0233">DNA recombination</keyword>
<name>A0ABQ5ZKF7_9HYPH</name>
<dbReference type="InterPro" id="IPR011010">
    <property type="entry name" value="DNA_brk_join_enz"/>
</dbReference>
<evidence type="ECO:0000313" key="2">
    <source>
        <dbReference type="EMBL" id="GLR51806.1"/>
    </source>
</evidence>
<gene>
    <name evidence="2" type="ORF">GCM10007923_30160</name>
</gene>
<evidence type="ECO:0008006" key="4">
    <source>
        <dbReference type="Google" id="ProtNLM"/>
    </source>
</evidence>
<reference evidence="3" key="1">
    <citation type="journal article" date="2019" name="Int. J. Syst. Evol. Microbiol.">
        <title>The Global Catalogue of Microorganisms (GCM) 10K type strain sequencing project: providing services to taxonomists for standard genome sequencing and annotation.</title>
        <authorList>
            <consortium name="The Broad Institute Genomics Platform"/>
            <consortium name="The Broad Institute Genome Sequencing Center for Infectious Disease"/>
            <person name="Wu L."/>
            <person name="Ma J."/>
        </authorList>
    </citation>
    <scope>NUCLEOTIDE SEQUENCE [LARGE SCALE GENOMIC DNA]</scope>
    <source>
        <strain evidence="3">NBRC 102122</strain>
    </source>
</reference>
<dbReference type="SUPFAM" id="SSF56349">
    <property type="entry name" value="DNA breaking-rejoining enzymes"/>
    <property type="match status" value="1"/>
</dbReference>
<comment type="caution">
    <text evidence="2">The sequence shown here is derived from an EMBL/GenBank/DDBJ whole genome shotgun (WGS) entry which is preliminary data.</text>
</comment>
<protein>
    <recommendedName>
        <fullName evidence="4">Integrase</fullName>
    </recommendedName>
</protein>
<sequence>MVRKLVDQSEVRWGGLELPAKTVQTRMGHSSIQVTFDTYGHLFPSTDEGAEMAAAEKALFSV</sequence>
<proteinExistence type="predicted"/>
<dbReference type="InterPro" id="IPR013762">
    <property type="entry name" value="Integrase-like_cat_sf"/>
</dbReference>
<accession>A0ABQ5ZKF7</accession>
<evidence type="ECO:0000256" key="1">
    <source>
        <dbReference type="ARBA" id="ARBA00023172"/>
    </source>
</evidence>
<organism evidence="2 3">
    <name type="scientific">Shinella yambaruensis</name>
    <dbReference type="NCBI Taxonomy" id="415996"/>
    <lineage>
        <taxon>Bacteria</taxon>
        <taxon>Pseudomonadati</taxon>
        <taxon>Pseudomonadota</taxon>
        <taxon>Alphaproteobacteria</taxon>
        <taxon>Hyphomicrobiales</taxon>
        <taxon>Rhizobiaceae</taxon>
        <taxon>Shinella</taxon>
    </lineage>
</organism>
<evidence type="ECO:0000313" key="3">
    <source>
        <dbReference type="Proteomes" id="UP001156702"/>
    </source>
</evidence>
<dbReference type="EMBL" id="BSOP01000020">
    <property type="protein sequence ID" value="GLR51806.1"/>
    <property type="molecule type" value="Genomic_DNA"/>
</dbReference>
<keyword evidence="3" id="KW-1185">Reference proteome</keyword>